<dbReference type="Proteomes" id="UP001575622">
    <property type="component" value="Unassembled WGS sequence"/>
</dbReference>
<sequence length="561" mass="60417">MTPDTITNRLLQNQSLVRFHTAGAEQVAYSNTVVTPLVGPILTLNKSALAAEASLGQIITYRITITNTGNKSAQVTIVDALPAGTSFIANSVLLDGVPMPGIDPVSGIPLGTVQVQRLAEIVFQVIVISIPAGLQLRNQAEARYTFLTEEGRVVSGSAMSNFVTIPVKSYLLSSFLRASTEYTFIGDNVTYGITLINEGNETIQDLLVRMPLPPGAQWVPGSVVLDDIHAPSLDPTAGIPIGVLAPGAFLHISFRLHVIEMPSDSQIVSQADLQYTVGEQSLTAQTNTVKLQVFDPGLSVISSVNDDRATLGDTLKYKIIVSNNGTLAVEAVLSLVIPKETLFVWDSIYVNGTHLMGAKPSDSIRLGVIKAGSQALVAFEVSIPRITTTFIPIIQYAANVHFTFRLPDGRLVQKTAVSNTSETELVFPLIQLQASVDPNELEMGDTAECRVEVANKGNWPAEIKLTELIPQGALYVDGSPRKTVAIATEVSPGMNAGISLGTLAPGSSIAAFYKIRVIEHNHYHRLQHVIVAQYRYELNGRFYTGEARSNGVTIVVYPMDE</sequence>
<dbReference type="Gene3D" id="2.60.40.740">
    <property type="match status" value="1"/>
</dbReference>
<dbReference type="NCBIfam" id="TIGR01451">
    <property type="entry name" value="B_ant_repeat"/>
    <property type="match status" value="3"/>
</dbReference>
<dbReference type="PANTHER" id="PTHR34819:SF3">
    <property type="entry name" value="CELL SURFACE PROTEIN"/>
    <property type="match status" value="1"/>
</dbReference>
<reference evidence="2 3" key="1">
    <citation type="submission" date="2024-09" db="EMBL/GenBank/DDBJ databases">
        <authorList>
            <person name="Makale K.P.P."/>
            <person name="Makhzoum A."/>
            <person name="Rantong G."/>
            <person name="Rahube T.O."/>
        </authorList>
    </citation>
    <scope>NUCLEOTIDE SEQUENCE [LARGE SCALE GENOMIC DNA]</scope>
    <source>
        <strain evidence="2 3">KM_D13</strain>
    </source>
</reference>
<evidence type="ECO:0000313" key="3">
    <source>
        <dbReference type="Proteomes" id="UP001575622"/>
    </source>
</evidence>
<comment type="caution">
    <text evidence="2">The sequence shown here is derived from an EMBL/GenBank/DDBJ whole genome shotgun (WGS) entry which is preliminary data.</text>
</comment>
<protein>
    <recommendedName>
        <fullName evidence="1">DUF11 domain-containing protein</fullName>
    </recommendedName>
</protein>
<dbReference type="InterPro" id="IPR051172">
    <property type="entry name" value="Chlamydia_OmcB"/>
</dbReference>
<organism evidence="2 3">
    <name type="scientific">Paenibacillus oleatilyticus</name>
    <dbReference type="NCBI Taxonomy" id="2594886"/>
    <lineage>
        <taxon>Bacteria</taxon>
        <taxon>Bacillati</taxon>
        <taxon>Bacillota</taxon>
        <taxon>Bacilli</taxon>
        <taxon>Bacillales</taxon>
        <taxon>Paenibacillaceae</taxon>
        <taxon>Paenibacillus</taxon>
    </lineage>
</organism>
<dbReference type="InterPro" id="IPR047589">
    <property type="entry name" value="DUF11_rpt"/>
</dbReference>
<keyword evidence="3" id="KW-1185">Reference proteome</keyword>
<dbReference type="RefSeq" id="WP_373947802.1">
    <property type="nucleotide sequence ID" value="NZ_JBHDLN010000001.1"/>
</dbReference>
<dbReference type="PANTHER" id="PTHR34819">
    <property type="entry name" value="LARGE CYSTEINE-RICH PERIPLASMIC PROTEIN OMCB"/>
    <property type="match status" value="1"/>
</dbReference>
<dbReference type="EMBL" id="JBHDLN010000001">
    <property type="protein sequence ID" value="MFB0840636.1"/>
    <property type="molecule type" value="Genomic_DNA"/>
</dbReference>
<name>A0ABV4US28_9BACL</name>
<dbReference type="InterPro" id="IPR001434">
    <property type="entry name" value="OmcB-like_DUF11"/>
</dbReference>
<gene>
    <name evidence="2" type="ORF">ACEU3E_00485</name>
</gene>
<accession>A0ABV4US28</accession>
<evidence type="ECO:0000313" key="2">
    <source>
        <dbReference type="EMBL" id="MFB0840636.1"/>
    </source>
</evidence>
<feature type="domain" description="DUF11" evidence="1">
    <location>
        <begin position="42"/>
        <end position="140"/>
    </location>
</feature>
<dbReference type="Pfam" id="PF01345">
    <property type="entry name" value="DUF11"/>
    <property type="match status" value="1"/>
</dbReference>
<evidence type="ECO:0000259" key="1">
    <source>
        <dbReference type="Pfam" id="PF01345"/>
    </source>
</evidence>
<proteinExistence type="predicted"/>